<feature type="non-terminal residue" evidence="1">
    <location>
        <position position="71"/>
    </location>
</feature>
<reference evidence="2" key="1">
    <citation type="submission" date="2021-01" db="EMBL/GenBank/DDBJ databases">
        <title>Caligus Genome Assembly.</title>
        <authorList>
            <person name="Gallardo-Escarate C."/>
        </authorList>
    </citation>
    <scope>NUCLEOTIDE SEQUENCE [LARGE SCALE GENOMIC DNA]</scope>
</reference>
<keyword evidence="2" id="KW-1185">Reference proteome</keyword>
<evidence type="ECO:0000313" key="1">
    <source>
        <dbReference type="EMBL" id="QQP40373.1"/>
    </source>
</evidence>
<organism evidence="1 2">
    <name type="scientific">Caligus rogercresseyi</name>
    <name type="common">Sea louse</name>
    <dbReference type="NCBI Taxonomy" id="217165"/>
    <lineage>
        <taxon>Eukaryota</taxon>
        <taxon>Metazoa</taxon>
        <taxon>Ecdysozoa</taxon>
        <taxon>Arthropoda</taxon>
        <taxon>Crustacea</taxon>
        <taxon>Multicrustacea</taxon>
        <taxon>Hexanauplia</taxon>
        <taxon>Copepoda</taxon>
        <taxon>Siphonostomatoida</taxon>
        <taxon>Caligidae</taxon>
        <taxon>Caligus</taxon>
    </lineage>
</organism>
<dbReference type="AlphaFoldDB" id="A0A7T8JYZ5"/>
<gene>
    <name evidence="1" type="ORF">FKW44_014390</name>
</gene>
<accession>A0A7T8JYZ5</accession>
<protein>
    <submittedName>
        <fullName evidence="1">Uncharacterized protein</fullName>
    </submittedName>
</protein>
<dbReference type="Proteomes" id="UP000595437">
    <property type="component" value="Chromosome 9"/>
</dbReference>
<feature type="non-terminal residue" evidence="1">
    <location>
        <position position="1"/>
    </location>
</feature>
<dbReference type="EMBL" id="CP045898">
    <property type="protein sequence ID" value="QQP40373.1"/>
    <property type="molecule type" value="Genomic_DNA"/>
</dbReference>
<sequence length="71" mass="7651">LSGIASTAGDITKTLINISSVTLSVLYKVILIRVQLKRLAAVMEVALVLAEHFSYKDHLLSLTISVLQSLA</sequence>
<evidence type="ECO:0000313" key="2">
    <source>
        <dbReference type="Proteomes" id="UP000595437"/>
    </source>
</evidence>
<name>A0A7T8JYZ5_CALRO</name>
<proteinExistence type="predicted"/>